<evidence type="ECO:0000313" key="1">
    <source>
        <dbReference type="EMBL" id="KFE68371.1"/>
    </source>
</evidence>
<dbReference type="Gene3D" id="1.25.10.10">
    <property type="entry name" value="Leucine-rich Repeat Variant"/>
    <property type="match status" value="1"/>
</dbReference>
<comment type="caution">
    <text evidence="1">The sequence shown here is derived from an EMBL/GenBank/DDBJ whole genome shotgun (WGS) entry which is preliminary data.</text>
</comment>
<sequence>MRQLLEQLLSTDMAASRSAREQLQRSRVLTAAQAHAVLEALSREVPSHPGSAIEDSPQATLLRLIQMPAAQESMETFRAHASPVILAAWPRLSERDRTLALMVLARIGSREGLEFVARTVAAPNGPQGLSIAVILEEVPVESPHVEVLFPALEPLLDAEDSRALEVLNLANRLVAARQLWPHPAATRLPRLRRYLESESENDYGPALAACYALALIPGAEALVLLERATQHPDPEVRLEALYARSRQGVPGAVEALAQATLDPLMALRAREYLQELGKAHLRPQEADDPVLLAKAEMISWLRHPNEFGEEPESIELWDRRVFDWPPTGDRRELFLFLYRYPVYIYGQDEETEVGVGLVGSDTFSLTNETKPPPEGTPEDAYVAHCLWELRQSRDPRAGTLTPDQVRALLGFPPKVWN</sequence>
<dbReference type="EMBL" id="JMCB01000006">
    <property type="protein sequence ID" value="KFE68371.1"/>
    <property type="molecule type" value="Genomic_DNA"/>
</dbReference>
<dbReference type="Proteomes" id="UP000028725">
    <property type="component" value="Unassembled WGS sequence"/>
</dbReference>
<organism evidence="1 2">
    <name type="scientific">Hyalangium minutum</name>
    <dbReference type="NCBI Taxonomy" id="394096"/>
    <lineage>
        <taxon>Bacteria</taxon>
        <taxon>Pseudomonadati</taxon>
        <taxon>Myxococcota</taxon>
        <taxon>Myxococcia</taxon>
        <taxon>Myxococcales</taxon>
        <taxon>Cystobacterineae</taxon>
        <taxon>Archangiaceae</taxon>
        <taxon>Hyalangium</taxon>
    </lineage>
</organism>
<keyword evidence="2" id="KW-1185">Reference proteome</keyword>
<reference evidence="1 2" key="1">
    <citation type="submission" date="2014-04" db="EMBL/GenBank/DDBJ databases">
        <title>Genome assembly of Hyalangium minutum DSM 14724.</title>
        <authorList>
            <person name="Sharma G."/>
            <person name="Subramanian S."/>
        </authorList>
    </citation>
    <scope>NUCLEOTIDE SEQUENCE [LARGE SCALE GENOMIC DNA]</scope>
    <source>
        <strain evidence="1 2">DSM 14724</strain>
    </source>
</reference>
<proteinExistence type="predicted"/>
<evidence type="ECO:0008006" key="3">
    <source>
        <dbReference type="Google" id="ProtNLM"/>
    </source>
</evidence>
<name>A0A085WL08_9BACT</name>
<evidence type="ECO:0000313" key="2">
    <source>
        <dbReference type="Proteomes" id="UP000028725"/>
    </source>
</evidence>
<dbReference type="InterPro" id="IPR011989">
    <property type="entry name" value="ARM-like"/>
</dbReference>
<dbReference type="InterPro" id="IPR016024">
    <property type="entry name" value="ARM-type_fold"/>
</dbReference>
<protein>
    <recommendedName>
        <fullName evidence="3">HEAT repeat protein</fullName>
    </recommendedName>
</protein>
<dbReference type="SUPFAM" id="SSF48371">
    <property type="entry name" value="ARM repeat"/>
    <property type="match status" value="1"/>
</dbReference>
<accession>A0A085WL08</accession>
<dbReference type="STRING" id="394096.DB31_7608"/>
<gene>
    <name evidence="1" type="ORF">DB31_7608</name>
</gene>
<dbReference type="AlphaFoldDB" id="A0A085WL08"/>